<dbReference type="Pfam" id="PF13855">
    <property type="entry name" value="LRR_8"/>
    <property type="match status" value="1"/>
</dbReference>
<evidence type="ECO:0000313" key="1">
    <source>
        <dbReference type="EMBL" id="THG14693.1"/>
    </source>
</evidence>
<dbReference type="InterPro" id="IPR001611">
    <property type="entry name" value="Leu-rich_rpt"/>
</dbReference>
<dbReference type="EMBL" id="SDRB02005142">
    <property type="protein sequence ID" value="THG14693.1"/>
    <property type="molecule type" value="Genomic_DNA"/>
</dbReference>
<sequence length="407" mass="46666">MLEELLLEGCTGLMELHESIGLLDKLVHLNLKDCTNLRYLPGSIYKLKFVKRLNLAGCAKLELPEQLGDLESLTELLADRIAIKQLPLSIGRLKNLRSLSLKRCHRLFRTLDLRVCNLSEEDFPVNFGNLSSLRALDLRGNNFCILPDAFSHLSKLEKLNLKNYRRLKFITGLLPNLLKVYAKFCASLEKISGLSKLKTLVMDFGKDPVVHTISNGNNDGIEEPHYFEGARICPLHSSNNFRQFEKIEVLPNGRYLFHRTLFVLGDYFDTRSFNDHNDFYGRDYYSHKSTGSSVEVSVGPMKYGHIVYFKVGVVYCRAGDEESCKVELDDYPYPYIVVTDKINRIDFTYTPIFFAFPASSRDYFWRRNVRVGEYFGYQFKGGQFEISIIISSPFEVKQCGVTPVTFG</sequence>
<protein>
    <submittedName>
        <fullName evidence="1">Uncharacterized protein</fullName>
    </submittedName>
</protein>
<gene>
    <name evidence="1" type="ORF">TEA_004763</name>
</gene>
<organism evidence="1 2">
    <name type="scientific">Camellia sinensis var. sinensis</name>
    <name type="common">China tea</name>
    <dbReference type="NCBI Taxonomy" id="542762"/>
    <lineage>
        <taxon>Eukaryota</taxon>
        <taxon>Viridiplantae</taxon>
        <taxon>Streptophyta</taxon>
        <taxon>Embryophyta</taxon>
        <taxon>Tracheophyta</taxon>
        <taxon>Spermatophyta</taxon>
        <taxon>Magnoliopsida</taxon>
        <taxon>eudicotyledons</taxon>
        <taxon>Gunneridae</taxon>
        <taxon>Pentapetalae</taxon>
        <taxon>asterids</taxon>
        <taxon>Ericales</taxon>
        <taxon>Theaceae</taxon>
        <taxon>Camellia</taxon>
    </lineage>
</organism>
<comment type="caution">
    <text evidence="1">The sequence shown here is derived from an EMBL/GenBank/DDBJ whole genome shotgun (WGS) entry which is preliminary data.</text>
</comment>
<dbReference type="SUPFAM" id="SSF52058">
    <property type="entry name" value="L domain-like"/>
    <property type="match status" value="1"/>
</dbReference>
<evidence type="ECO:0000313" key="2">
    <source>
        <dbReference type="Proteomes" id="UP000306102"/>
    </source>
</evidence>
<accession>A0A4S4EEA6</accession>
<dbReference type="Gene3D" id="3.80.10.10">
    <property type="entry name" value="Ribonuclease Inhibitor"/>
    <property type="match status" value="2"/>
</dbReference>
<reference evidence="1 2" key="1">
    <citation type="journal article" date="2018" name="Proc. Natl. Acad. Sci. U.S.A.">
        <title>Draft genome sequence of Camellia sinensis var. sinensis provides insights into the evolution of the tea genome and tea quality.</title>
        <authorList>
            <person name="Wei C."/>
            <person name="Yang H."/>
            <person name="Wang S."/>
            <person name="Zhao J."/>
            <person name="Liu C."/>
            <person name="Gao L."/>
            <person name="Xia E."/>
            <person name="Lu Y."/>
            <person name="Tai Y."/>
            <person name="She G."/>
            <person name="Sun J."/>
            <person name="Cao H."/>
            <person name="Tong W."/>
            <person name="Gao Q."/>
            <person name="Li Y."/>
            <person name="Deng W."/>
            <person name="Jiang X."/>
            <person name="Wang W."/>
            <person name="Chen Q."/>
            <person name="Zhang S."/>
            <person name="Li H."/>
            <person name="Wu J."/>
            <person name="Wang P."/>
            <person name="Li P."/>
            <person name="Shi C."/>
            <person name="Zheng F."/>
            <person name="Jian J."/>
            <person name="Huang B."/>
            <person name="Shan D."/>
            <person name="Shi M."/>
            <person name="Fang C."/>
            <person name="Yue Y."/>
            <person name="Li F."/>
            <person name="Li D."/>
            <person name="Wei S."/>
            <person name="Han B."/>
            <person name="Jiang C."/>
            <person name="Yin Y."/>
            <person name="Xia T."/>
            <person name="Zhang Z."/>
            <person name="Bennetzen J.L."/>
            <person name="Zhao S."/>
            <person name="Wan X."/>
        </authorList>
    </citation>
    <scope>NUCLEOTIDE SEQUENCE [LARGE SCALE GENOMIC DNA]</scope>
    <source>
        <strain evidence="2">cv. Shuchazao</strain>
        <tissue evidence="1">Leaf</tissue>
    </source>
</reference>
<dbReference type="STRING" id="542762.A0A4S4EEA6"/>
<dbReference type="AlphaFoldDB" id="A0A4S4EEA6"/>
<dbReference type="Proteomes" id="UP000306102">
    <property type="component" value="Unassembled WGS sequence"/>
</dbReference>
<name>A0A4S4EEA6_CAMSN</name>
<keyword evidence="2" id="KW-1185">Reference proteome</keyword>
<dbReference type="InterPro" id="IPR032675">
    <property type="entry name" value="LRR_dom_sf"/>
</dbReference>
<dbReference type="PANTHER" id="PTHR16083">
    <property type="entry name" value="LEUCINE RICH REPEAT CONTAINING PROTEIN"/>
    <property type="match status" value="1"/>
</dbReference>
<proteinExistence type="predicted"/>
<dbReference type="PANTHER" id="PTHR16083:SF65">
    <property type="entry name" value="DISEASE RESISTANCE PROTEIN RPP8-LIKE"/>
    <property type="match status" value="1"/>
</dbReference>